<keyword evidence="2" id="KW-0285">Flavoprotein</keyword>
<gene>
    <name evidence="6" type="ORF">RUM44_012259</name>
</gene>
<evidence type="ECO:0000313" key="7">
    <source>
        <dbReference type="Proteomes" id="UP001359485"/>
    </source>
</evidence>
<dbReference type="InterPro" id="IPR000172">
    <property type="entry name" value="GMC_OxRdtase_N"/>
</dbReference>
<dbReference type="PIRSF" id="PIRSF000137">
    <property type="entry name" value="Alcohol_oxidase"/>
    <property type="match status" value="1"/>
</dbReference>
<proteinExistence type="inferred from homology"/>
<keyword evidence="7" id="KW-1185">Reference proteome</keyword>
<dbReference type="PROSITE" id="PS00624">
    <property type="entry name" value="GMC_OXRED_2"/>
    <property type="match status" value="1"/>
</dbReference>
<comment type="caution">
    <text evidence="6">The sequence shown here is derived from an EMBL/GenBank/DDBJ whole genome shotgun (WGS) entry which is preliminary data.</text>
</comment>
<dbReference type="Proteomes" id="UP001359485">
    <property type="component" value="Unassembled WGS sequence"/>
</dbReference>
<comment type="similarity">
    <text evidence="1 2">Belongs to the GMC oxidoreductase family.</text>
</comment>
<dbReference type="SUPFAM" id="SSF51905">
    <property type="entry name" value="FAD/NAD(P)-binding domain"/>
    <property type="match status" value="1"/>
</dbReference>
<dbReference type="PROSITE" id="PS00623">
    <property type="entry name" value="GMC_OXRED_1"/>
    <property type="match status" value="1"/>
</dbReference>
<dbReference type="Gene3D" id="3.30.560.10">
    <property type="entry name" value="Glucose Oxidase, domain 3"/>
    <property type="match status" value="1"/>
</dbReference>
<dbReference type="InterPro" id="IPR036188">
    <property type="entry name" value="FAD/NAD-bd_sf"/>
</dbReference>
<evidence type="ECO:0000259" key="4">
    <source>
        <dbReference type="PROSITE" id="PS00623"/>
    </source>
</evidence>
<dbReference type="InterPro" id="IPR012132">
    <property type="entry name" value="GMC_OxRdtase"/>
</dbReference>
<protein>
    <recommendedName>
        <fullName evidence="4 5">Glucose-methanol-choline oxidoreductase N-terminal domain-containing protein</fullName>
    </recommendedName>
</protein>
<dbReference type="PANTHER" id="PTHR11552">
    <property type="entry name" value="GLUCOSE-METHANOL-CHOLINE GMC OXIDOREDUCTASE"/>
    <property type="match status" value="1"/>
</dbReference>
<organism evidence="6 7">
    <name type="scientific">Polyplax serrata</name>
    <name type="common">Common mouse louse</name>
    <dbReference type="NCBI Taxonomy" id="468196"/>
    <lineage>
        <taxon>Eukaryota</taxon>
        <taxon>Metazoa</taxon>
        <taxon>Ecdysozoa</taxon>
        <taxon>Arthropoda</taxon>
        <taxon>Hexapoda</taxon>
        <taxon>Insecta</taxon>
        <taxon>Pterygota</taxon>
        <taxon>Neoptera</taxon>
        <taxon>Paraneoptera</taxon>
        <taxon>Psocodea</taxon>
        <taxon>Troctomorpha</taxon>
        <taxon>Phthiraptera</taxon>
        <taxon>Anoplura</taxon>
        <taxon>Polyplacidae</taxon>
        <taxon>Polyplax</taxon>
    </lineage>
</organism>
<feature type="chain" id="PRO_5046772738" description="Glucose-methanol-choline oxidoreductase N-terminal domain-containing protein" evidence="3">
    <location>
        <begin position="18"/>
        <end position="579"/>
    </location>
</feature>
<evidence type="ECO:0000313" key="6">
    <source>
        <dbReference type="EMBL" id="KAK6640563.1"/>
    </source>
</evidence>
<keyword evidence="2" id="KW-0274">FAD</keyword>
<dbReference type="Pfam" id="PF05199">
    <property type="entry name" value="GMC_oxred_C"/>
    <property type="match status" value="1"/>
</dbReference>
<reference evidence="6 7" key="1">
    <citation type="submission" date="2023-09" db="EMBL/GenBank/DDBJ databases">
        <title>Genomes of two closely related lineages of the louse Polyplax serrata with different host specificities.</title>
        <authorList>
            <person name="Martinu J."/>
            <person name="Tarabai H."/>
            <person name="Stefka J."/>
            <person name="Hypsa V."/>
        </authorList>
    </citation>
    <scope>NUCLEOTIDE SEQUENCE [LARGE SCALE GENOMIC DNA]</scope>
    <source>
        <strain evidence="6">98ZLc_SE</strain>
    </source>
</reference>
<evidence type="ECO:0000259" key="5">
    <source>
        <dbReference type="PROSITE" id="PS00624"/>
    </source>
</evidence>
<dbReference type="EMBL" id="JAWJWF010000001">
    <property type="protein sequence ID" value="KAK6640563.1"/>
    <property type="molecule type" value="Genomic_DNA"/>
</dbReference>
<dbReference type="PANTHER" id="PTHR11552:SF208">
    <property type="entry name" value="RE36204P-RELATED"/>
    <property type="match status" value="1"/>
</dbReference>
<feature type="domain" description="Glucose-methanol-choline oxidoreductase N-terminal" evidence="5">
    <location>
        <begin position="269"/>
        <end position="283"/>
    </location>
</feature>
<dbReference type="Pfam" id="PF00732">
    <property type="entry name" value="GMC_oxred_N"/>
    <property type="match status" value="1"/>
</dbReference>
<dbReference type="InterPro" id="IPR007867">
    <property type="entry name" value="GMC_OxRtase_C"/>
</dbReference>
<evidence type="ECO:0000256" key="3">
    <source>
        <dbReference type="SAM" id="SignalP"/>
    </source>
</evidence>
<dbReference type="Gene3D" id="3.50.50.60">
    <property type="entry name" value="FAD/NAD(P)-binding domain"/>
    <property type="match status" value="1"/>
</dbReference>
<feature type="domain" description="Glucose-methanol-choline oxidoreductase N-terminal" evidence="4">
    <location>
        <begin position="92"/>
        <end position="115"/>
    </location>
</feature>
<sequence>MVGALDLPIILLDTVVAVGSGPGGASVANRLTEVPDWSVLLVEAGKQPTIVLDVPMLASIGVLSEYNWGFLAEREEGVCMGIENGRCRWPRGKCLGGTSTINYMIYTRGNREDFDSWVEMGNYGWGYNDVWPYFVKSESVRIPYFQSSRSHGRTGPLTVDFLPYETKLADAFLQAGQEMGFKIIDYNDGTPPLGFAKVQAMIKNGRRVSAERAYLRPIKNRRNLQITLQTTATKVLIDPITKRAYGVEMYRKGVRYEVRARKEVILSAGALQSPQLLMLSGIGPKQHLEKLHIPIIQDLPGVGQNLQEHVCYSGLTFLVNETNVGVTTDQLLNFNNVLHFFERGKGVMTLLGAVEGLAYLNTKYNDDVKGRPDIEFIFASASIPNDNGLLLRKGIGITDEVYDKTYKPLERRETWTVWPMMLHPKSRGYIALESNDPFAWPKFHANYFHNQQDLDTIVEGIKLVIEMSQTKAFQKFGSYLNPLPVAGCENYTQNSDDYWRCAVKTLTTTLHHQSGTCKMGPPSDPMAVVSPELKVYGVTNLRVVDASIIPQLVTAHTTAAVYMIGEKASDMIKQAWSSV</sequence>
<feature type="signal peptide" evidence="3">
    <location>
        <begin position="1"/>
        <end position="17"/>
    </location>
</feature>
<dbReference type="SUPFAM" id="SSF54373">
    <property type="entry name" value="FAD-linked reductases, C-terminal domain"/>
    <property type="match status" value="1"/>
</dbReference>
<keyword evidence="3" id="KW-0732">Signal</keyword>
<evidence type="ECO:0000256" key="2">
    <source>
        <dbReference type="RuleBase" id="RU003968"/>
    </source>
</evidence>
<name>A0ABR1BAS6_POLSC</name>
<evidence type="ECO:0000256" key="1">
    <source>
        <dbReference type="ARBA" id="ARBA00010790"/>
    </source>
</evidence>
<accession>A0ABR1BAS6</accession>